<proteinExistence type="predicted"/>
<gene>
    <name evidence="2" type="ORF">PK35_07180</name>
</gene>
<name>A0A0D7W3J4_9FLAO</name>
<evidence type="ECO:0000313" key="2">
    <source>
        <dbReference type="EMBL" id="KJD33609.1"/>
    </source>
</evidence>
<organism evidence="2 3">
    <name type="scientific">Neotamlana nanhaiensis</name>
    <dbReference type="NCBI Taxonomy" id="1382798"/>
    <lineage>
        <taxon>Bacteria</taxon>
        <taxon>Pseudomonadati</taxon>
        <taxon>Bacteroidota</taxon>
        <taxon>Flavobacteriia</taxon>
        <taxon>Flavobacteriales</taxon>
        <taxon>Flavobacteriaceae</taxon>
        <taxon>Neotamlana</taxon>
    </lineage>
</organism>
<keyword evidence="3" id="KW-1185">Reference proteome</keyword>
<dbReference type="Proteomes" id="UP000032361">
    <property type="component" value="Unassembled WGS sequence"/>
</dbReference>
<keyword evidence="1" id="KW-0472">Membrane</keyword>
<dbReference type="AlphaFoldDB" id="A0A0D7W3J4"/>
<protein>
    <submittedName>
        <fullName evidence="2">Uncharacterized protein</fullName>
    </submittedName>
</protein>
<sequence>MLFTKLDNSLIYFFYRNKAFTYPIVKALLLNISSGINFVCNILMVIATNQVNKFNKKKRKR</sequence>
<reference evidence="2 3" key="1">
    <citation type="journal article" date="2015" name="Antonie Van Leeuwenhoek">
        <title>Tamlana nanhaiensis sp. nov., isolated from surface seawater collected from the South China Sea.</title>
        <authorList>
            <person name="Liu X."/>
            <person name="Lai Q."/>
            <person name="Du Y."/>
            <person name="Li G."/>
            <person name="Sun F."/>
            <person name="Shao Z."/>
        </authorList>
    </citation>
    <scope>NUCLEOTIDE SEQUENCE [LARGE SCALE GENOMIC DNA]</scope>
    <source>
        <strain evidence="2 3">FHC16</strain>
    </source>
</reference>
<dbReference type="STRING" id="1382798.PK35_07180"/>
<accession>A0A0D7W3J4</accession>
<dbReference type="EMBL" id="JTDV01000003">
    <property type="protein sequence ID" value="KJD33609.1"/>
    <property type="molecule type" value="Genomic_DNA"/>
</dbReference>
<comment type="caution">
    <text evidence="2">The sequence shown here is derived from an EMBL/GenBank/DDBJ whole genome shotgun (WGS) entry which is preliminary data.</text>
</comment>
<keyword evidence="1" id="KW-1133">Transmembrane helix</keyword>
<evidence type="ECO:0000313" key="3">
    <source>
        <dbReference type="Proteomes" id="UP000032361"/>
    </source>
</evidence>
<evidence type="ECO:0000256" key="1">
    <source>
        <dbReference type="SAM" id="Phobius"/>
    </source>
</evidence>
<feature type="transmembrane region" description="Helical" evidence="1">
    <location>
        <begin position="28"/>
        <end position="51"/>
    </location>
</feature>
<keyword evidence="1" id="KW-0812">Transmembrane</keyword>
<dbReference type="PATRIC" id="fig|1382798.3.peg.2760"/>